<evidence type="ECO:0000313" key="11">
    <source>
        <dbReference type="EMBL" id="BBA33978.1"/>
    </source>
</evidence>
<dbReference type="EMBL" id="AP017928">
    <property type="protein sequence ID" value="BBA33978.1"/>
    <property type="molecule type" value="Genomic_DNA"/>
</dbReference>
<keyword evidence="7 11" id="KW-0378">Hydrolase</keyword>
<dbReference type="AlphaFoldDB" id="A0A250KQT6"/>
<gene>
    <name evidence="11" type="ORF">sS8_2024</name>
</gene>
<keyword evidence="6" id="KW-0574">Periplasm</keyword>
<keyword evidence="8" id="KW-0961">Cell wall biogenesis/degradation</keyword>
<dbReference type="Pfam" id="PF11741">
    <property type="entry name" value="AMIN"/>
    <property type="match status" value="1"/>
</dbReference>
<evidence type="ECO:0000256" key="8">
    <source>
        <dbReference type="ARBA" id="ARBA00023316"/>
    </source>
</evidence>
<protein>
    <recommendedName>
        <fullName evidence="9">N-acetylmuramoyl-L-alanine amidase AmiC</fullName>
        <ecNumber evidence="4">3.5.1.28</ecNumber>
    </recommendedName>
</protein>
<evidence type="ECO:0000256" key="1">
    <source>
        <dbReference type="ARBA" id="ARBA00001561"/>
    </source>
</evidence>
<keyword evidence="5" id="KW-0732">Signal</keyword>
<evidence type="ECO:0000256" key="5">
    <source>
        <dbReference type="ARBA" id="ARBA00022729"/>
    </source>
</evidence>
<evidence type="ECO:0000256" key="4">
    <source>
        <dbReference type="ARBA" id="ARBA00011901"/>
    </source>
</evidence>
<evidence type="ECO:0000256" key="3">
    <source>
        <dbReference type="ARBA" id="ARBA00010860"/>
    </source>
</evidence>
<dbReference type="GO" id="GO:0008745">
    <property type="term" value="F:N-acetylmuramoyl-L-alanine amidase activity"/>
    <property type="evidence" value="ECO:0007669"/>
    <property type="project" value="UniProtKB-EC"/>
</dbReference>
<comment type="similarity">
    <text evidence="3">Belongs to the N-acetylmuramoyl-L-alanine amidase 3 family.</text>
</comment>
<organism evidence="11 12">
    <name type="scientific">Methylocaldum marinum</name>
    <dbReference type="NCBI Taxonomy" id="1432792"/>
    <lineage>
        <taxon>Bacteria</taxon>
        <taxon>Pseudomonadati</taxon>
        <taxon>Pseudomonadota</taxon>
        <taxon>Gammaproteobacteria</taxon>
        <taxon>Methylococcales</taxon>
        <taxon>Methylococcaceae</taxon>
        <taxon>Methylocaldum</taxon>
    </lineage>
</organism>
<sequence length="384" mass="42057">MDALGLVLLLAFITVPASAEPVRLTAIQAADKSDRARLVFEFTAKPEYRVIRWAEPKRLLVEIEDATLSAGVKQPPPSHPFLGKIRNTKIRKGIRLSVDLKRSLVHRAFTNRVGKGVRLIVELIEPGRSETVSRLESSKPAKAPIRRRSGKRKVHVVAIDAGHGGKDTGAIGPGGHREKDVVLSIARKLNDMIYVEPGMKPVMIRKGDTFLSLRERLVRARKAQADLFVSLHADAYVHDGARGMSVFTLSERGASSTAARWLAQRENAADLVGGVSLRDKDGTLAKVLIDLSQAATAEASARAASAVLWELKKSFPMHHPEVQRAAFAVLKSPDIPSILVETGFITNPEGERKLADAAHQTKLCRAIFYGIRQFFSTAAPMRKL</sequence>
<dbReference type="GO" id="GO:0030288">
    <property type="term" value="C:outer membrane-bounded periplasmic space"/>
    <property type="evidence" value="ECO:0007669"/>
    <property type="project" value="TreeGrafter"/>
</dbReference>
<evidence type="ECO:0000256" key="7">
    <source>
        <dbReference type="ARBA" id="ARBA00022801"/>
    </source>
</evidence>
<dbReference type="Proteomes" id="UP000266313">
    <property type="component" value="Chromosome"/>
</dbReference>
<accession>A0A250KQT6</accession>
<dbReference type="GO" id="GO:0009253">
    <property type="term" value="P:peptidoglycan catabolic process"/>
    <property type="evidence" value="ECO:0007669"/>
    <property type="project" value="InterPro"/>
</dbReference>
<dbReference type="GO" id="GO:0071555">
    <property type="term" value="P:cell wall organization"/>
    <property type="evidence" value="ECO:0007669"/>
    <property type="project" value="UniProtKB-KW"/>
</dbReference>
<dbReference type="SMART" id="SM00646">
    <property type="entry name" value="Ami_3"/>
    <property type="match status" value="1"/>
</dbReference>
<evidence type="ECO:0000313" key="12">
    <source>
        <dbReference type="Proteomes" id="UP000266313"/>
    </source>
</evidence>
<dbReference type="Pfam" id="PF01520">
    <property type="entry name" value="Amidase_3"/>
    <property type="match status" value="1"/>
</dbReference>
<dbReference type="FunFam" id="3.40.630.40:FF:000001">
    <property type="entry name" value="N-acetylmuramoyl-L-alanine amidase"/>
    <property type="match status" value="1"/>
</dbReference>
<dbReference type="InterPro" id="IPR002508">
    <property type="entry name" value="MurNAc-LAA_cat"/>
</dbReference>
<evidence type="ECO:0000256" key="6">
    <source>
        <dbReference type="ARBA" id="ARBA00022764"/>
    </source>
</evidence>
<keyword evidence="12" id="KW-1185">Reference proteome</keyword>
<dbReference type="InterPro" id="IPR021731">
    <property type="entry name" value="AMIN_dom"/>
</dbReference>
<dbReference type="Gene3D" id="3.40.630.40">
    <property type="entry name" value="Zn-dependent exopeptidases"/>
    <property type="match status" value="1"/>
</dbReference>
<feature type="domain" description="MurNAc-LAA" evidence="10">
    <location>
        <begin position="218"/>
        <end position="372"/>
    </location>
</feature>
<name>A0A250KQT6_9GAMM</name>
<dbReference type="InterPro" id="IPR050695">
    <property type="entry name" value="N-acetylmuramoyl_amidase_3"/>
</dbReference>
<reference evidence="11 12" key="1">
    <citation type="submission" date="2016-12" db="EMBL/GenBank/DDBJ databases">
        <title>Genome sequencing of Methylocaldum marinum.</title>
        <authorList>
            <person name="Takeuchi M."/>
            <person name="Kamagata Y."/>
            <person name="Hiraoka S."/>
            <person name="Oshima K."/>
            <person name="Hattori M."/>
            <person name="Iwasaki W."/>
        </authorList>
    </citation>
    <scope>NUCLEOTIDE SEQUENCE [LARGE SCALE GENOMIC DNA]</scope>
    <source>
        <strain evidence="11 12">S8</strain>
    </source>
</reference>
<dbReference type="PANTHER" id="PTHR30404:SF0">
    <property type="entry name" value="N-ACETYLMURAMOYL-L-ALANINE AMIDASE AMIC"/>
    <property type="match status" value="1"/>
</dbReference>
<comment type="subcellular location">
    <subcellularLocation>
        <location evidence="2">Periplasm</location>
    </subcellularLocation>
</comment>
<proteinExistence type="inferred from homology"/>
<evidence type="ECO:0000256" key="9">
    <source>
        <dbReference type="ARBA" id="ARBA00074581"/>
    </source>
</evidence>
<evidence type="ECO:0000259" key="10">
    <source>
        <dbReference type="SMART" id="SM00646"/>
    </source>
</evidence>
<evidence type="ECO:0000256" key="2">
    <source>
        <dbReference type="ARBA" id="ARBA00004418"/>
    </source>
</evidence>
<dbReference type="KEGG" id="mmai:sS8_2024"/>
<comment type="catalytic activity">
    <reaction evidence="1">
        <text>Hydrolyzes the link between N-acetylmuramoyl residues and L-amino acid residues in certain cell-wall glycopeptides.</text>
        <dbReference type="EC" id="3.5.1.28"/>
    </reaction>
</comment>
<dbReference type="SUPFAM" id="SSF53187">
    <property type="entry name" value="Zn-dependent exopeptidases"/>
    <property type="match status" value="1"/>
</dbReference>
<dbReference type="EC" id="3.5.1.28" evidence="4"/>
<dbReference type="Gene3D" id="2.60.40.3500">
    <property type="match status" value="1"/>
</dbReference>
<dbReference type="CDD" id="cd02696">
    <property type="entry name" value="MurNAc-LAA"/>
    <property type="match status" value="1"/>
</dbReference>
<dbReference type="PANTHER" id="PTHR30404">
    <property type="entry name" value="N-ACETYLMURAMOYL-L-ALANINE AMIDASE"/>
    <property type="match status" value="1"/>
</dbReference>